<accession>A0A6J4MXG8</accession>
<sequence length="37" mass="3788">AEDHTHREVQDGDHGRGRDVAAAPPALSRDVGSGGGH</sequence>
<protein>
    <submittedName>
        <fullName evidence="2">Uncharacterized protein</fullName>
    </submittedName>
</protein>
<evidence type="ECO:0000256" key="1">
    <source>
        <dbReference type="SAM" id="MobiDB-lite"/>
    </source>
</evidence>
<organism evidence="2">
    <name type="scientific">uncultured Gemmatimonadota bacterium</name>
    <dbReference type="NCBI Taxonomy" id="203437"/>
    <lineage>
        <taxon>Bacteria</taxon>
        <taxon>Pseudomonadati</taxon>
        <taxon>Gemmatimonadota</taxon>
        <taxon>environmental samples</taxon>
    </lineage>
</organism>
<dbReference type="AlphaFoldDB" id="A0A6J4MXG8"/>
<feature type="region of interest" description="Disordered" evidence="1">
    <location>
        <begin position="1"/>
        <end position="37"/>
    </location>
</feature>
<proteinExistence type="predicted"/>
<feature type="non-terminal residue" evidence="2">
    <location>
        <position position="1"/>
    </location>
</feature>
<reference evidence="2" key="1">
    <citation type="submission" date="2020-02" db="EMBL/GenBank/DDBJ databases">
        <authorList>
            <person name="Meier V. D."/>
        </authorList>
    </citation>
    <scope>NUCLEOTIDE SEQUENCE</scope>
    <source>
        <strain evidence="2">AVDCRST_MAG89</strain>
    </source>
</reference>
<dbReference type="EMBL" id="CADCTV010000976">
    <property type="protein sequence ID" value="CAA9371802.1"/>
    <property type="molecule type" value="Genomic_DNA"/>
</dbReference>
<feature type="compositionally biased region" description="Basic and acidic residues" evidence="1">
    <location>
        <begin position="1"/>
        <end position="19"/>
    </location>
</feature>
<feature type="non-terminal residue" evidence="2">
    <location>
        <position position="37"/>
    </location>
</feature>
<gene>
    <name evidence="2" type="ORF">AVDCRST_MAG89-4660</name>
</gene>
<name>A0A6J4MXG8_9BACT</name>
<evidence type="ECO:0000313" key="2">
    <source>
        <dbReference type="EMBL" id="CAA9371802.1"/>
    </source>
</evidence>